<proteinExistence type="predicted"/>
<dbReference type="AlphaFoldDB" id="A0A0G0VW46"/>
<evidence type="ECO:0000313" key="2">
    <source>
        <dbReference type="Proteomes" id="UP000034493"/>
    </source>
</evidence>
<reference evidence="1 2" key="1">
    <citation type="journal article" date="2015" name="Nature">
        <title>rRNA introns, odd ribosomes, and small enigmatic genomes across a large radiation of phyla.</title>
        <authorList>
            <person name="Brown C.T."/>
            <person name="Hug L.A."/>
            <person name="Thomas B.C."/>
            <person name="Sharon I."/>
            <person name="Castelle C.J."/>
            <person name="Singh A."/>
            <person name="Wilkins M.J."/>
            <person name="Williams K.H."/>
            <person name="Banfield J.F."/>
        </authorList>
    </citation>
    <scope>NUCLEOTIDE SEQUENCE [LARGE SCALE GENOMIC DNA]</scope>
</reference>
<dbReference type="Proteomes" id="UP000034493">
    <property type="component" value="Unassembled WGS sequence"/>
</dbReference>
<comment type="caution">
    <text evidence="1">The sequence shown here is derived from an EMBL/GenBank/DDBJ whole genome shotgun (WGS) entry which is preliminary data.</text>
</comment>
<accession>A0A0G0VW46</accession>
<sequence>MTDGDLIKGIRSVVKEELEPIKDTLEGHGKKLDGITDQLVDVSEDVAKIKNKLESRTKRITTIEDHLGLPTPAE</sequence>
<gene>
    <name evidence="1" type="ORF">UU56_C0001G0022</name>
</gene>
<protein>
    <submittedName>
        <fullName evidence="1">Uncharacterized protein</fullName>
    </submittedName>
</protein>
<name>A0A0G0VW46_9BACT</name>
<evidence type="ECO:0000313" key="1">
    <source>
        <dbReference type="EMBL" id="KKS05055.1"/>
    </source>
</evidence>
<organism evidence="1 2">
    <name type="scientific">Candidatus Curtissbacteria bacterium GW2011_GWA2_41_24</name>
    <dbReference type="NCBI Taxonomy" id="1618411"/>
    <lineage>
        <taxon>Bacteria</taxon>
        <taxon>Candidatus Curtissiibacteriota</taxon>
    </lineage>
</organism>
<dbReference type="EMBL" id="LCBC01000001">
    <property type="protein sequence ID" value="KKS05055.1"/>
    <property type="molecule type" value="Genomic_DNA"/>
</dbReference>
<dbReference type="Gene3D" id="1.20.1480.30">
    <property type="entry name" value="Designed four-helix bundle protein"/>
    <property type="match status" value="1"/>
</dbReference>